<gene>
    <name evidence="1" type="ORF">DVH24_006622</name>
</gene>
<dbReference type="EMBL" id="RDQH01000328">
    <property type="protein sequence ID" value="RXI05365.1"/>
    <property type="molecule type" value="Genomic_DNA"/>
</dbReference>
<reference evidence="1 2" key="1">
    <citation type="submission" date="2018-10" db="EMBL/GenBank/DDBJ databases">
        <title>A high-quality apple genome assembly.</title>
        <authorList>
            <person name="Hu J."/>
        </authorList>
    </citation>
    <scope>NUCLEOTIDE SEQUENCE [LARGE SCALE GENOMIC DNA]</scope>
    <source>
        <strain evidence="2">cv. HFTH1</strain>
        <tissue evidence="1">Young leaf</tissue>
    </source>
</reference>
<proteinExistence type="predicted"/>
<name>A0A498KHY8_MALDO</name>
<accession>A0A498KHY8</accession>
<organism evidence="1 2">
    <name type="scientific">Malus domestica</name>
    <name type="common">Apple</name>
    <name type="synonym">Pyrus malus</name>
    <dbReference type="NCBI Taxonomy" id="3750"/>
    <lineage>
        <taxon>Eukaryota</taxon>
        <taxon>Viridiplantae</taxon>
        <taxon>Streptophyta</taxon>
        <taxon>Embryophyta</taxon>
        <taxon>Tracheophyta</taxon>
        <taxon>Spermatophyta</taxon>
        <taxon>Magnoliopsida</taxon>
        <taxon>eudicotyledons</taxon>
        <taxon>Gunneridae</taxon>
        <taxon>Pentapetalae</taxon>
        <taxon>rosids</taxon>
        <taxon>fabids</taxon>
        <taxon>Rosales</taxon>
        <taxon>Rosaceae</taxon>
        <taxon>Amygdaloideae</taxon>
        <taxon>Maleae</taxon>
        <taxon>Malus</taxon>
    </lineage>
</organism>
<evidence type="ECO:0000313" key="2">
    <source>
        <dbReference type="Proteomes" id="UP000290289"/>
    </source>
</evidence>
<protein>
    <submittedName>
        <fullName evidence="1">Uncharacterized protein</fullName>
    </submittedName>
</protein>
<comment type="caution">
    <text evidence="1">The sequence shown here is derived from an EMBL/GenBank/DDBJ whole genome shotgun (WGS) entry which is preliminary data.</text>
</comment>
<sequence length="435" mass="48273">MESGKGNFNLLMENAGPESVDSGLLMENVDAGSEDTLSTVKSGCSKVSEMTVECVGTGTVLCAIVLPKGVLMASDARITNLESTKILYPEKKLWEIREEPPIYSSWCHYNQGGVAFMQYLKREAVNRNLADLVEVSVDHLKHEITENFNLQCYICSVEQEVPKAYVISRFCDIVHVKNCKADSCTCSEFQIDCWPRELYYGVYCMGSGGQVACKSLKYSFKGNFESDAHQWSIELLKINQSAKFEEADVDVLLALLSSSFTKVSCGAPFLRKSQSYTHDFLPSLKRCFSLLGRMLDNSVFLIYRQALEGSDFGEVVVENMIGGSNARNNGIAVAVMEGNYVLHFLKLRDGNCRKYVLSLFGPVTADEDVPNVDQFCRSPTSLMFGKLDMLMIADKVETHGLDVAEINDMEYVFLGLPTIDFIDSLVEVGSATLLP</sequence>
<dbReference type="Proteomes" id="UP000290289">
    <property type="component" value="Chromosome 2"/>
</dbReference>
<keyword evidence="2" id="KW-1185">Reference proteome</keyword>
<dbReference type="AlphaFoldDB" id="A0A498KHY8"/>
<evidence type="ECO:0000313" key="1">
    <source>
        <dbReference type="EMBL" id="RXI05365.1"/>
    </source>
</evidence>